<reference evidence="1 2" key="1">
    <citation type="submission" date="2016-02" db="EMBL/GenBank/DDBJ databases">
        <authorList>
            <consortium name="Pathogen Informatics"/>
        </authorList>
    </citation>
    <scope>NUCLEOTIDE SEQUENCE [LARGE SCALE GENOMIC DNA]</scope>
    <source>
        <strain evidence="1 2">LSS44</strain>
    </source>
</reference>
<accession>A0A0Z8EA38</accession>
<protein>
    <submittedName>
        <fullName evidence="1">ABC transporter ATPase</fullName>
    </submittedName>
</protein>
<sequence length="282" mass="30382">MEQFNQEKMYGVVLQTMTAASQLPMVKVNREDFLKTRFKDSPYLDKIIADGPTAVYSLDALRKEADKIIHDMTTKTSLLSFAAGLPGNPLTAVAAGTADIAQYFGFALNLSQQIAYLFGEDELFVGEGKEISEEVQIRIIAYIGVMFGAGGSAVLLNKVSKTVGANIGKKVAAQALTKTTWYPLVKKVASVIGVKITKKTVEKTIANAVPLLGGLISGGLTYFTFQPMGGLLADTFVKKLNGDFDSELELSEAFKASLAEEKELGIIDADFTEVNDNSDLEA</sequence>
<organism evidence="1 2">
    <name type="scientific">Streptococcus suis</name>
    <dbReference type="NCBI Taxonomy" id="1307"/>
    <lineage>
        <taxon>Bacteria</taxon>
        <taxon>Bacillati</taxon>
        <taxon>Bacillota</taxon>
        <taxon>Bacilli</taxon>
        <taxon>Lactobacillales</taxon>
        <taxon>Streptococcaceae</taxon>
        <taxon>Streptococcus</taxon>
    </lineage>
</organism>
<dbReference type="Proteomes" id="UP000072083">
    <property type="component" value="Unassembled WGS sequence"/>
</dbReference>
<gene>
    <name evidence="1" type="ORF">ERS132406_00269</name>
</gene>
<evidence type="ECO:0000313" key="2">
    <source>
        <dbReference type="Proteomes" id="UP000072083"/>
    </source>
</evidence>
<dbReference type="EMBL" id="FIGZ01000002">
    <property type="protein sequence ID" value="CYU58015.1"/>
    <property type="molecule type" value="Genomic_DNA"/>
</dbReference>
<dbReference type="AlphaFoldDB" id="A0A0Z8EA38"/>
<name>A0A0Z8EA38_STRSU</name>
<dbReference type="RefSeq" id="WP_044759431.1">
    <property type="nucleotide sequence ID" value="NZ_CEEJ01000124.1"/>
</dbReference>
<proteinExistence type="predicted"/>
<evidence type="ECO:0000313" key="1">
    <source>
        <dbReference type="EMBL" id="CYU58015.1"/>
    </source>
</evidence>